<reference evidence="1 2" key="1">
    <citation type="submission" date="2016-10" db="EMBL/GenBank/DDBJ databases">
        <title>Rodentibacter gen. nov. and new species.</title>
        <authorList>
            <person name="Christensen H."/>
        </authorList>
    </citation>
    <scope>NUCLEOTIDE SEQUENCE [LARGE SCALE GENOMIC DNA]</scope>
    <source>
        <strain evidence="1 2">H1983213011</strain>
    </source>
</reference>
<accession>A0A1V3IMQ0</accession>
<dbReference type="RefSeq" id="WP_077474692.1">
    <property type="nucleotide sequence ID" value="NZ_MLHK01000075.1"/>
</dbReference>
<comment type="caution">
    <text evidence="1">The sequence shown here is derived from an EMBL/GenBank/DDBJ whole genome shotgun (WGS) entry which is preliminary data.</text>
</comment>
<proteinExistence type="predicted"/>
<dbReference type="Proteomes" id="UP000188728">
    <property type="component" value="Unassembled WGS sequence"/>
</dbReference>
<dbReference type="EMBL" id="MLHK01000075">
    <property type="protein sequence ID" value="OOF43310.1"/>
    <property type="molecule type" value="Genomic_DNA"/>
</dbReference>
<protein>
    <submittedName>
        <fullName evidence="1">Uncharacterized protein</fullName>
    </submittedName>
</protein>
<evidence type="ECO:0000313" key="2">
    <source>
        <dbReference type="Proteomes" id="UP000188728"/>
    </source>
</evidence>
<evidence type="ECO:0000313" key="1">
    <source>
        <dbReference type="EMBL" id="OOF43310.1"/>
    </source>
</evidence>
<name>A0A1V3IMQ0_9PAST</name>
<sequence>MTNQIPTHCALSMKNTGRLHSAIERAKAILILIRNDGADSENLEDGAFYTSENVIRTALGVASDLLEQAEQSSKVDFYLTREGKGDE</sequence>
<organism evidence="1 2">
    <name type="scientific">Rodentibacter trehalosifermentans</name>
    <dbReference type="NCBI Taxonomy" id="1908263"/>
    <lineage>
        <taxon>Bacteria</taxon>
        <taxon>Pseudomonadati</taxon>
        <taxon>Pseudomonadota</taxon>
        <taxon>Gammaproteobacteria</taxon>
        <taxon>Pasteurellales</taxon>
        <taxon>Pasteurellaceae</taxon>
        <taxon>Rodentibacter</taxon>
    </lineage>
</organism>
<dbReference type="AlphaFoldDB" id="A0A1V3IMQ0"/>
<gene>
    <name evidence="1" type="ORF">BKK51_11765</name>
</gene>